<gene>
    <name evidence="1" type="ORF">CEXT_253471</name>
</gene>
<proteinExistence type="predicted"/>
<protein>
    <submittedName>
        <fullName evidence="1">Uncharacterized protein</fullName>
    </submittedName>
</protein>
<accession>A0AAV4N1N2</accession>
<dbReference type="AlphaFoldDB" id="A0AAV4N1N2"/>
<evidence type="ECO:0000313" key="1">
    <source>
        <dbReference type="EMBL" id="GIX78647.1"/>
    </source>
</evidence>
<dbReference type="EMBL" id="BPLR01002857">
    <property type="protein sequence ID" value="GIX78647.1"/>
    <property type="molecule type" value="Genomic_DNA"/>
</dbReference>
<name>A0AAV4N1N2_CAEEX</name>
<evidence type="ECO:0000313" key="2">
    <source>
        <dbReference type="Proteomes" id="UP001054945"/>
    </source>
</evidence>
<comment type="caution">
    <text evidence="1">The sequence shown here is derived from an EMBL/GenBank/DDBJ whole genome shotgun (WGS) entry which is preliminary data.</text>
</comment>
<dbReference type="Proteomes" id="UP001054945">
    <property type="component" value="Unassembled WGS sequence"/>
</dbReference>
<reference evidence="1 2" key="1">
    <citation type="submission" date="2021-06" db="EMBL/GenBank/DDBJ databases">
        <title>Caerostris extrusa draft genome.</title>
        <authorList>
            <person name="Kono N."/>
            <person name="Arakawa K."/>
        </authorList>
    </citation>
    <scope>NUCLEOTIDE SEQUENCE [LARGE SCALE GENOMIC DNA]</scope>
</reference>
<keyword evidence="2" id="KW-1185">Reference proteome</keyword>
<organism evidence="1 2">
    <name type="scientific">Caerostris extrusa</name>
    <name type="common">Bark spider</name>
    <name type="synonym">Caerostris bankana</name>
    <dbReference type="NCBI Taxonomy" id="172846"/>
    <lineage>
        <taxon>Eukaryota</taxon>
        <taxon>Metazoa</taxon>
        <taxon>Ecdysozoa</taxon>
        <taxon>Arthropoda</taxon>
        <taxon>Chelicerata</taxon>
        <taxon>Arachnida</taxon>
        <taxon>Araneae</taxon>
        <taxon>Araneomorphae</taxon>
        <taxon>Entelegynae</taxon>
        <taxon>Araneoidea</taxon>
        <taxon>Araneidae</taxon>
        <taxon>Caerostris</taxon>
    </lineage>
</organism>
<sequence length="92" mass="10153">MHNTNHLQAALPDSRPILRAADGSVAARQVPCFCLNRNPRFGRVVIEKMAALPDSRPILRAADGSVAARQVPCYCLNRNPRFGWVVIEKMVG</sequence>